<dbReference type="RefSeq" id="WP_342078642.1">
    <property type="nucleotide sequence ID" value="NZ_CP151767.2"/>
</dbReference>
<accession>A0AAN0MD15</accession>
<dbReference type="Gene3D" id="3.30.70.100">
    <property type="match status" value="2"/>
</dbReference>
<evidence type="ECO:0000313" key="3">
    <source>
        <dbReference type="EMBL" id="WZU69350.1"/>
    </source>
</evidence>
<protein>
    <submittedName>
        <fullName evidence="3">Quinol monooxygenase</fullName>
        <ecNumber evidence="3">1.-.-.-</ecNumber>
    </submittedName>
</protein>
<dbReference type="SUPFAM" id="SSF54909">
    <property type="entry name" value="Dimeric alpha+beta barrel"/>
    <property type="match status" value="2"/>
</dbReference>
<reference evidence="3 4" key="2">
    <citation type="submission" date="2024-08" db="EMBL/GenBank/DDBJ databases">
        <title>Phylogenomic analyses of a clade within the roseobacter group suggest taxonomic reassignments of species of the genera Aestuariivita, Citreicella, Loktanella, Nautella, Pelagibaca, Ruegeria, Thalassobius, Thiobacimonas and Tropicibacter, and the proposal o.</title>
        <authorList>
            <person name="Jeon C.O."/>
        </authorList>
    </citation>
    <scope>NUCLEOTIDE SEQUENCE [LARGE SCALE GENOMIC DNA]</scope>
    <source>
        <strain evidence="3 4">SS1-5</strain>
    </source>
</reference>
<dbReference type="EMBL" id="CP151767">
    <property type="protein sequence ID" value="WZU69350.1"/>
    <property type="molecule type" value="Genomic_DNA"/>
</dbReference>
<proteinExistence type="predicted"/>
<dbReference type="EC" id="1.-.-.-" evidence="3"/>
<evidence type="ECO:0000313" key="4">
    <source>
        <dbReference type="Proteomes" id="UP001470809"/>
    </source>
</evidence>
<reference evidence="4" key="1">
    <citation type="submission" date="2024-04" db="EMBL/GenBank/DDBJ databases">
        <title>Phylogenomic analyses of a clade within the roseobacter group suggest taxonomic reassignments of species of the genera Aestuariivita, Citreicella, Loktanella, Nautella, Pelagibaca, Ruegeria, Thalassobius, Thiobacimonas and Tropicibacter, and the proposal o.</title>
        <authorList>
            <person name="Jeon C.O."/>
        </authorList>
    </citation>
    <scope>NUCLEOTIDE SEQUENCE [LARGE SCALE GENOMIC DNA]</scope>
    <source>
        <strain evidence="4">SS1-5</strain>
    </source>
</reference>
<evidence type="ECO:0000256" key="1">
    <source>
        <dbReference type="SAM" id="MobiDB-lite"/>
    </source>
</evidence>
<feature type="region of interest" description="Disordered" evidence="1">
    <location>
        <begin position="1"/>
        <end position="21"/>
    </location>
</feature>
<keyword evidence="3" id="KW-0560">Oxidoreductase</keyword>
<keyword evidence="3" id="KW-0503">Monooxygenase</keyword>
<dbReference type="InterPro" id="IPR007138">
    <property type="entry name" value="ABM_dom"/>
</dbReference>
<name>A0AAN0MD15_9RHOB</name>
<gene>
    <name evidence="3" type="ORF">AABB31_11170</name>
</gene>
<dbReference type="Proteomes" id="UP001470809">
    <property type="component" value="Chromosome"/>
</dbReference>
<feature type="domain" description="ABM" evidence="2">
    <location>
        <begin position="142"/>
        <end position="200"/>
    </location>
</feature>
<sequence length="239" mass="26220">MMNAIPLKTTPHPSDWPAHTPRPEMKGKHLGVLAHTWFQPDKVDQMGPVFRTITDIAIEEPTGLALDANVSLQDPLHNMMYEEWEDYDEFFAVQLTRPYRMAFLRWLIPVMSAPISAEFYEIIGRAGRFASGDQGGTGTLVLSIKLDAAVDAKARDQATDYLSTINADPDCCAATAMVSLNDPAHLVVVERWKTADAFAAGPSANATRDAFASGFGPSSAISAETYQVHYNPGRFEMPS</sequence>
<dbReference type="Pfam" id="PF03992">
    <property type="entry name" value="ABM"/>
    <property type="match status" value="1"/>
</dbReference>
<dbReference type="AlphaFoldDB" id="A0AAN0MD15"/>
<organism evidence="3 4">
    <name type="scientific">Yoonia rhodophyticola</name>
    <dbReference type="NCBI Taxonomy" id="3137370"/>
    <lineage>
        <taxon>Bacteria</taxon>
        <taxon>Pseudomonadati</taxon>
        <taxon>Pseudomonadota</taxon>
        <taxon>Alphaproteobacteria</taxon>
        <taxon>Rhodobacterales</taxon>
        <taxon>Paracoccaceae</taxon>
        <taxon>Yoonia</taxon>
    </lineage>
</organism>
<keyword evidence="4" id="KW-1185">Reference proteome</keyword>
<evidence type="ECO:0000259" key="2">
    <source>
        <dbReference type="Pfam" id="PF03992"/>
    </source>
</evidence>
<dbReference type="GO" id="GO:0004497">
    <property type="term" value="F:monooxygenase activity"/>
    <property type="evidence" value="ECO:0007669"/>
    <property type="project" value="UniProtKB-KW"/>
</dbReference>
<dbReference type="InterPro" id="IPR011008">
    <property type="entry name" value="Dimeric_a/b-barrel"/>
</dbReference>
<dbReference type="KEGG" id="yrh:AABB31_11170"/>